<reference evidence="5" key="1">
    <citation type="submission" date="2020-01" db="EMBL/GenBank/DDBJ databases">
        <authorList>
            <consortium name="DOE Joint Genome Institute"/>
            <person name="Haridas S."/>
            <person name="Albert R."/>
            <person name="Binder M."/>
            <person name="Bloem J."/>
            <person name="Labutti K."/>
            <person name="Salamov A."/>
            <person name="Andreopoulos B."/>
            <person name="Baker S.E."/>
            <person name="Barry K."/>
            <person name="Bills G."/>
            <person name="Bluhm B.H."/>
            <person name="Cannon C."/>
            <person name="Castanera R."/>
            <person name="Culley D.E."/>
            <person name="Daum C."/>
            <person name="Ezra D."/>
            <person name="Gonzalez J.B."/>
            <person name="Henrissat B."/>
            <person name="Kuo A."/>
            <person name="Liang C."/>
            <person name="Lipzen A."/>
            <person name="Lutzoni F."/>
            <person name="Magnuson J."/>
            <person name="Mondo S."/>
            <person name="Nolan M."/>
            <person name="Ohm R."/>
            <person name="Pangilinan J."/>
            <person name="Park H.-J."/>
            <person name="Ramirez L."/>
            <person name="Alfaro M."/>
            <person name="Sun H."/>
            <person name="Tritt A."/>
            <person name="Yoshinaga Y."/>
            <person name="Zwiers L.-H."/>
            <person name="Turgeon B.G."/>
            <person name="Goodwin S.B."/>
            <person name="Spatafora J.W."/>
            <person name="Crous P.W."/>
            <person name="Grigoriev I.V."/>
        </authorList>
    </citation>
    <scope>NUCLEOTIDE SEQUENCE</scope>
    <source>
        <strain evidence="5">CBS 394.84</strain>
    </source>
</reference>
<evidence type="ECO:0000256" key="3">
    <source>
        <dbReference type="ARBA" id="ARBA00023002"/>
    </source>
</evidence>
<dbReference type="InterPro" id="IPR036291">
    <property type="entry name" value="NAD(P)-bd_dom_sf"/>
</dbReference>
<proteinExistence type="inferred from homology"/>
<evidence type="ECO:0000259" key="4">
    <source>
        <dbReference type="Pfam" id="PF05368"/>
    </source>
</evidence>
<organism evidence="5 6">
    <name type="scientific">Cucurbitaria berberidis CBS 394.84</name>
    <dbReference type="NCBI Taxonomy" id="1168544"/>
    <lineage>
        <taxon>Eukaryota</taxon>
        <taxon>Fungi</taxon>
        <taxon>Dikarya</taxon>
        <taxon>Ascomycota</taxon>
        <taxon>Pezizomycotina</taxon>
        <taxon>Dothideomycetes</taxon>
        <taxon>Pleosporomycetidae</taxon>
        <taxon>Pleosporales</taxon>
        <taxon>Pleosporineae</taxon>
        <taxon>Cucurbitariaceae</taxon>
        <taxon>Cucurbitaria</taxon>
    </lineage>
</organism>
<dbReference type="EMBL" id="ML976617">
    <property type="protein sequence ID" value="KAF1844389.1"/>
    <property type="molecule type" value="Genomic_DNA"/>
</dbReference>
<dbReference type="RefSeq" id="XP_040786952.1">
    <property type="nucleotide sequence ID" value="XM_040937183.1"/>
</dbReference>
<comment type="caution">
    <text evidence="5">The sequence shown here is derived from an EMBL/GenBank/DDBJ whole genome shotgun (WGS) entry which is preliminary data.</text>
</comment>
<accession>A0A9P4GFP7</accession>
<dbReference type="Pfam" id="PF05368">
    <property type="entry name" value="NmrA"/>
    <property type="match status" value="1"/>
</dbReference>
<gene>
    <name evidence="5" type="ORF">K460DRAFT_408678</name>
</gene>
<evidence type="ECO:0000256" key="1">
    <source>
        <dbReference type="ARBA" id="ARBA00005725"/>
    </source>
</evidence>
<name>A0A9P4GFP7_9PLEO</name>
<keyword evidence="3" id="KW-0560">Oxidoreductase</keyword>
<dbReference type="GO" id="GO:0016491">
    <property type="term" value="F:oxidoreductase activity"/>
    <property type="evidence" value="ECO:0007669"/>
    <property type="project" value="UniProtKB-KW"/>
</dbReference>
<dbReference type="OrthoDB" id="419598at2759"/>
<comment type="similarity">
    <text evidence="1">Belongs to the NmrA-type oxidoreductase family. Isoflavone reductase subfamily.</text>
</comment>
<keyword evidence="6" id="KW-1185">Reference proteome</keyword>
<evidence type="ECO:0000313" key="6">
    <source>
        <dbReference type="Proteomes" id="UP000800039"/>
    </source>
</evidence>
<dbReference type="PANTHER" id="PTHR47706:SF4">
    <property type="entry name" value="NMRA-LIKE DOMAIN-CONTAINING PROTEIN"/>
    <property type="match status" value="1"/>
</dbReference>
<dbReference type="SUPFAM" id="SSF51735">
    <property type="entry name" value="NAD(P)-binding Rossmann-fold domains"/>
    <property type="match status" value="1"/>
</dbReference>
<dbReference type="Gene3D" id="3.40.50.720">
    <property type="entry name" value="NAD(P)-binding Rossmann-like Domain"/>
    <property type="match status" value="1"/>
</dbReference>
<dbReference type="InterPro" id="IPR051609">
    <property type="entry name" value="NmrA/Isoflavone_reductase-like"/>
</dbReference>
<evidence type="ECO:0000256" key="2">
    <source>
        <dbReference type="ARBA" id="ARBA00022857"/>
    </source>
</evidence>
<evidence type="ECO:0000313" key="5">
    <source>
        <dbReference type="EMBL" id="KAF1844389.1"/>
    </source>
</evidence>
<keyword evidence="2" id="KW-0521">NADP</keyword>
<dbReference type="AlphaFoldDB" id="A0A9P4GFP7"/>
<protein>
    <submittedName>
        <fullName evidence="5">NAD(P)-binding protein</fullName>
    </submittedName>
</protein>
<dbReference type="Gene3D" id="3.90.25.10">
    <property type="entry name" value="UDP-galactose 4-epimerase, domain 1"/>
    <property type="match status" value="1"/>
</dbReference>
<dbReference type="GeneID" id="63854433"/>
<dbReference type="Proteomes" id="UP000800039">
    <property type="component" value="Unassembled WGS sequence"/>
</dbReference>
<feature type="domain" description="NmrA-like" evidence="4">
    <location>
        <begin position="3"/>
        <end position="245"/>
    </location>
</feature>
<dbReference type="InterPro" id="IPR008030">
    <property type="entry name" value="NmrA-like"/>
</dbReference>
<sequence>MATVVVAGGTGGIGRTIVEELVQQGKHKVLILSRKTSTVLGLESVPVLEANYSDSVTVKKILQDYNVEVVISALALFTEDSAKAQIKLINAAIESGTVKRFIPSEYGINYSHPELIDFHPAAKWWLNAADALRASHLDFTRIIFGWLLDHYGFPHRKSHMRPFKFAVDFDNRRAALPGDGNTTVTFLHSVDIAKYIAALLDEGNKWPEFSAFASDKMSWNELVKVAEKVIGEKWDVTYEPLEQLERGEPTLFEQPEGSYDLPEEVVRGMVAEYGIMAIKGVMDVSREGIRNKEFPQVKPVTVEGIIKEAWESAKSIAVAAESQSSFSLNEISGDTLTYK</sequence>
<dbReference type="PANTHER" id="PTHR47706">
    <property type="entry name" value="NMRA-LIKE FAMILY PROTEIN"/>
    <property type="match status" value="1"/>
</dbReference>